<dbReference type="CDD" id="cd16412">
    <property type="entry name" value="dndB"/>
    <property type="match status" value="1"/>
</dbReference>
<gene>
    <name evidence="1" type="ORF">EYE40_08555</name>
</gene>
<proteinExistence type="predicted"/>
<dbReference type="Pfam" id="PF14072">
    <property type="entry name" value="DndB"/>
    <property type="match status" value="1"/>
</dbReference>
<evidence type="ECO:0000313" key="2">
    <source>
        <dbReference type="Proteomes" id="UP000294194"/>
    </source>
</evidence>
<dbReference type="NCBIfam" id="TIGR03187">
    <property type="entry name" value="DGQHR"/>
    <property type="match status" value="1"/>
</dbReference>
<dbReference type="InterPro" id="IPR017601">
    <property type="entry name" value="DGQHR-contain_dom"/>
</dbReference>
<dbReference type="InterPro" id="IPR017642">
    <property type="entry name" value="DNA_S_mod_DndB"/>
</dbReference>
<dbReference type="EMBL" id="SISG01000001">
    <property type="protein sequence ID" value="TBN57437.1"/>
    <property type="molecule type" value="Genomic_DNA"/>
</dbReference>
<dbReference type="RefSeq" id="WP_130981548.1">
    <property type="nucleotide sequence ID" value="NZ_SISG01000001.1"/>
</dbReference>
<organism evidence="1 2">
    <name type="scientific">Glaciihabitans arcticus</name>
    <dbReference type="NCBI Taxonomy" id="2668039"/>
    <lineage>
        <taxon>Bacteria</taxon>
        <taxon>Bacillati</taxon>
        <taxon>Actinomycetota</taxon>
        <taxon>Actinomycetes</taxon>
        <taxon>Micrococcales</taxon>
        <taxon>Microbacteriaceae</taxon>
        <taxon>Glaciihabitans</taxon>
    </lineage>
</organism>
<reference evidence="2" key="1">
    <citation type="submission" date="2019-02" db="EMBL/GenBank/DDBJ databases">
        <title>Glaciihabitans arcticus sp. nov., a psychrotolerant bacterium isolated from polar soil.</title>
        <authorList>
            <person name="Dahal R.H."/>
        </authorList>
    </citation>
    <scope>NUCLEOTIDE SEQUENCE [LARGE SCALE GENOMIC DNA]</scope>
    <source>
        <strain evidence="2">RP-3-7</strain>
    </source>
</reference>
<protein>
    <submittedName>
        <fullName evidence="1">DGQHR domain-containing protein</fullName>
    </submittedName>
</protein>
<name>A0A4Q9GW56_9MICO</name>
<dbReference type="AlphaFoldDB" id="A0A4Q9GW56"/>
<accession>A0A4Q9GW56</accession>
<dbReference type="Proteomes" id="UP000294194">
    <property type="component" value="Unassembled WGS sequence"/>
</dbReference>
<comment type="caution">
    <text evidence="1">The sequence shown here is derived from an EMBL/GenBank/DDBJ whole genome shotgun (WGS) entry which is preliminary data.</text>
</comment>
<keyword evidence="2" id="KW-1185">Reference proteome</keyword>
<evidence type="ECO:0000313" key="1">
    <source>
        <dbReference type="EMBL" id="TBN57437.1"/>
    </source>
</evidence>
<sequence>MTDSSSIFQTTGLSLPALRGQQGSRTLYLTLPSNAVLNNFFPIDMEPADDRSQRALDAGHARQIAQYITSNPTEYALGAITYAVDLEGSFTEVEKGSNIGLLRLPLNARLRSIDGQHRREGIRLAIDAVQDLGSQSTALLIYVEHDLAKRRQMFSDMNNTARKVSKALNVSYDTRDPFARVAAELADNHPLLEGRVDREGSRTQPGDGNLFTLAALHDALKRLFVGGSGRVKDSARFDEDQIRTRGSVFFDALLSARPELRPGVTAEELEETRSRSILLSSTTLRVVAASFWAACEATGVDALAIGGAFSGFLSDLDFSPSADLWIQSGFVSPGRATPNARSQEMRAAAEVIADLLIARVHDENGVS</sequence>